<organism evidence="2 3">
    <name type="scientific">Datura stramonium</name>
    <name type="common">Jimsonweed</name>
    <name type="synonym">Common thornapple</name>
    <dbReference type="NCBI Taxonomy" id="4076"/>
    <lineage>
        <taxon>Eukaryota</taxon>
        <taxon>Viridiplantae</taxon>
        <taxon>Streptophyta</taxon>
        <taxon>Embryophyta</taxon>
        <taxon>Tracheophyta</taxon>
        <taxon>Spermatophyta</taxon>
        <taxon>Magnoliopsida</taxon>
        <taxon>eudicotyledons</taxon>
        <taxon>Gunneridae</taxon>
        <taxon>Pentapetalae</taxon>
        <taxon>asterids</taxon>
        <taxon>lamiids</taxon>
        <taxon>Solanales</taxon>
        <taxon>Solanaceae</taxon>
        <taxon>Solanoideae</taxon>
        <taxon>Datureae</taxon>
        <taxon>Datura</taxon>
    </lineage>
</organism>
<proteinExistence type="predicted"/>
<name>A0ABS8UJ50_DATST</name>
<dbReference type="EMBL" id="JACEIK010002078">
    <property type="protein sequence ID" value="MCD9558922.1"/>
    <property type="molecule type" value="Genomic_DNA"/>
</dbReference>
<comment type="caution">
    <text evidence="2">The sequence shown here is derived from an EMBL/GenBank/DDBJ whole genome shotgun (WGS) entry which is preliminary data.</text>
</comment>
<dbReference type="Proteomes" id="UP000823775">
    <property type="component" value="Unassembled WGS sequence"/>
</dbReference>
<feature type="compositionally biased region" description="Basic residues" evidence="1">
    <location>
        <begin position="52"/>
        <end position="62"/>
    </location>
</feature>
<evidence type="ECO:0000313" key="2">
    <source>
        <dbReference type="EMBL" id="MCD9558922.1"/>
    </source>
</evidence>
<gene>
    <name evidence="2" type="ORF">HAX54_016613</name>
</gene>
<evidence type="ECO:0000313" key="3">
    <source>
        <dbReference type="Proteomes" id="UP000823775"/>
    </source>
</evidence>
<feature type="region of interest" description="Disordered" evidence="1">
    <location>
        <begin position="46"/>
        <end position="85"/>
    </location>
</feature>
<accession>A0ABS8UJ50</accession>
<keyword evidence="3" id="KW-1185">Reference proteome</keyword>
<reference evidence="2 3" key="1">
    <citation type="journal article" date="2021" name="BMC Genomics">
        <title>Datura genome reveals duplications of psychoactive alkaloid biosynthetic genes and high mutation rate following tissue culture.</title>
        <authorList>
            <person name="Rajewski A."/>
            <person name="Carter-House D."/>
            <person name="Stajich J."/>
            <person name="Litt A."/>
        </authorList>
    </citation>
    <scope>NUCLEOTIDE SEQUENCE [LARGE SCALE GENOMIC DNA]</scope>
    <source>
        <strain evidence="2">AR-01</strain>
    </source>
</reference>
<protein>
    <submittedName>
        <fullName evidence="2">Uncharacterized protein</fullName>
    </submittedName>
</protein>
<sequence>MEEDGRTRSLVQIRRYAVSTDLERKWTCQRVLDERWKGGVAALNEVSPRSRWSSHHGTKKATRWSPGPKLGGVRQKVPHESSRYV</sequence>
<evidence type="ECO:0000256" key="1">
    <source>
        <dbReference type="SAM" id="MobiDB-lite"/>
    </source>
</evidence>